<name>A0A099NXD7_PICKU</name>
<dbReference type="CDD" id="cd19494">
    <property type="entry name" value="Elp4"/>
    <property type="match status" value="1"/>
</dbReference>
<comment type="caution">
    <text evidence="10">The sequence shown here is derived from an EMBL/GenBank/DDBJ whole genome shotgun (WGS) entry which is preliminary data.</text>
</comment>
<protein>
    <recommendedName>
        <fullName evidence="5">Elongator complex protein 4</fullName>
    </recommendedName>
</protein>
<dbReference type="GO" id="GO:0006357">
    <property type="term" value="P:regulation of transcription by RNA polymerase II"/>
    <property type="evidence" value="ECO:0007669"/>
    <property type="project" value="EnsemblFungi"/>
</dbReference>
<evidence type="ECO:0000313" key="12">
    <source>
        <dbReference type="EMBL" id="OUT21861.1"/>
    </source>
</evidence>
<evidence type="ECO:0000256" key="8">
    <source>
        <dbReference type="ARBA" id="ARBA00023242"/>
    </source>
</evidence>
<dbReference type="PANTHER" id="PTHR12896">
    <property type="entry name" value="PAX6 NEIGHBOR PROTEIN PAXNEB"/>
    <property type="match status" value="1"/>
</dbReference>
<proteinExistence type="inferred from homology"/>
<keyword evidence="8" id="KW-0539">Nucleus</keyword>
<evidence type="ECO:0000313" key="14">
    <source>
        <dbReference type="Proteomes" id="UP000189274"/>
    </source>
</evidence>
<dbReference type="eggNOG" id="KOG3949">
    <property type="taxonomic scope" value="Eukaryota"/>
</dbReference>
<dbReference type="GO" id="GO:0000049">
    <property type="term" value="F:tRNA binding"/>
    <property type="evidence" value="ECO:0007669"/>
    <property type="project" value="EnsemblFungi"/>
</dbReference>
<reference evidence="13" key="1">
    <citation type="journal article" date="2014" name="Microb. Cell Fact.">
        <title>Exploiting Issatchenkia orientalis SD108 for succinic acid production.</title>
        <authorList>
            <person name="Xiao H."/>
            <person name="Shao Z."/>
            <person name="Jiang Y."/>
            <person name="Dole S."/>
            <person name="Zhao H."/>
        </authorList>
    </citation>
    <scope>NUCLEOTIDE SEQUENCE [LARGE SCALE GENOMIC DNA]</scope>
    <source>
        <strain evidence="13">SD108</strain>
    </source>
</reference>
<reference evidence="12 15" key="5">
    <citation type="submission" date="2017-05" db="EMBL/GenBank/DDBJ databases">
        <title>The Genome Sequence of Candida krusei Ckrusei653.</title>
        <authorList>
            <person name="Cuomo C."/>
            <person name="Forche A."/>
            <person name="Young S."/>
            <person name="Abouelleil A."/>
            <person name="Cao P."/>
            <person name="Chapman S."/>
            <person name="Cusick C."/>
            <person name="Shea T."/>
            <person name="Nusbaum C."/>
            <person name="Birren B."/>
        </authorList>
    </citation>
    <scope>NUCLEOTIDE SEQUENCE [LARGE SCALE GENOMIC DNA]</scope>
    <source>
        <strain evidence="12 15">Ckrusei653</strain>
    </source>
</reference>
<comment type="subcellular location">
    <subcellularLocation>
        <location evidence="2">Cytoplasm</location>
    </subcellularLocation>
    <subcellularLocation>
        <location evidence="1">Nucleus</location>
    </subcellularLocation>
</comment>
<dbReference type="PANTHER" id="PTHR12896:SF1">
    <property type="entry name" value="ELONGATOR COMPLEX PROTEIN 4"/>
    <property type="match status" value="1"/>
</dbReference>
<dbReference type="EMBL" id="JQFK01000061">
    <property type="protein sequence ID" value="KGK36607.1"/>
    <property type="molecule type" value="Genomic_DNA"/>
</dbReference>
<comment type="pathway">
    <text evidence="3">tRNA modification; 5-methoxycarbonylmethyl-2-thiouridine-tRNA biosynthesis.</text>
</comment>
<dbReference type="InterPro" id="IPR008728">
    <property type="entry name" value="Elongator_complex_protein_4"/>
</dbReference>
<evidence type="ECO:0000313" key="11">
    <source>
        <dbReference type="EMBL" id="ONH72349.1"/>
    </source>
</evidence>
<gene>
    <name evidence="11" type="ORF">BOH78_3893</name>
    <name evidence="12" type="ORF">CAS74_002841</name>
    <name evidence="10" type="ORF">JL09_g4226</name>
</gene>
<evidence type="ECO:0000256" key="7">
    <source>
        <dbReference type="ARBA" id="ARBA00022694"/>
    </source>
</evidence>
<evidence type="ECO:0000256" key="9">
    <source>
        <dbReference type="SAM" id="MobiDB-lite"/>
    </source>
</evidence>
<dbReference type="GO" id="GO:0042802">
    <property type="term" value="F:identical protein binding"/>
    <property type="evidence" value="ECO:0007669"/>
    <property type="project" value="EnsemblFungi"/>
</dbReference>
<evidence type="ECO:0000256" key="2">
    <source>
        <dbReference type="ARBA" id="ARBA00004496"/>
    </source>
</evidence>
<evidence type="ECO:0000313" key="13">
    <source>
        <dbReference type="Proteomes" id="UP000029867"/>
    </source>
</evidence>
<dbReference type="AlphaFoldDB" id="A0A099NXD7"/>
<dbReference type="GO" id="GO:0005737">
    <property type="term" value="C:cytoplasm"/>
    <property type="evidence" value="ECO:0007669"/>
    <property type="project" value="UniProtKB-SubCell"/>
</dbReference>
<dbReference type="Proteomes" id="UP000189274">
    <property type="component" value="Unassembled WGS sequence"/>
</dbReference>
<reference evidence="11" key="4">
    <citation type="submission" date="2017-01" db="EMBL/GenBank/DDBJ databases">
        <authorList>
            <person name="Mah S.A."/>
            <person name="Swanson W.J."/>
            <person name="Moy G.W."/>
            <person name="Vacquier V.D."/>
        </authorList>
    </citation>
    <scope>NUCLEOTIDE SEQUENCE [LARGE SCALE GENOMIC DNA]</scope>
    <source>
        <strain evidence="11">129</strain>
    </source>
</reference>
<evidence type="ECO:0000256" key="5">
    <source>
        <dbReference type="ARBA" id="ARBA00020265"/>
    </source>
</evidence>
<dbReference type="Pfam" id="PF05625">
    <property type="entry name" value="PAXNEB"/>
    <property type="match status" value="1"/>
</dbReference>
<dbReference type="Proteomes" id="UP000029867">
    <property type="component" value="Unassembled WGS sequence"/>
</dbReference>
<evidence type="ECO:0000256" key="1">
    <source>
        <dbReference type="ARBA" id="ARBA00004123"/>
    </source>
</evidence>
<dbReference type="UniPathway" id="UPA00988"/>
<feature type="region of interest" description="Disordered" evidence="9">
    <location>
        <begin position="1"/>
        <end position="34"/>
    </location>
</feature>
<dbReference type="Gene3D" id="3.40.50.300">
    <property type="entry name" value="P-loop containing nucleotide triphosphate hydrolases"/>
    <property type="match status" value="1"/>
</dbReference>
<dbReference type="EMBL" id="MQVM01000022">
    <property type="protein sequence ID" value="ONH72349.1"/>
    <property type="molecule type" value="Genomic_DNA"/>
</dbReference>
<accession>A0A099NXD7</accession>
<evidence type="ECO:0000256" key="6">
    <source>
        <dbReference type="ARBA" id="ARBA00022490"/>
    </source>
</evidence>
<reference evidence="10" key="2">
    <citation type="submission" date="2014-08" db="EMBL/GenBank/DDBJ databases">
        <title>Exploiting Issatchenkia orientalis SD108 for Succinic Acid Production.</title>
        <authorList>
            <person name="Xiao H."/>
            <person name="Shao Z."/>
            <person name="Jiang Y."/>
            <person name="Dole S."/>
            <person name="Zhao H."/>
        </authorList>
    </citation>
    <scope>NUCLEOTIDE SEQUENCE [LARGE SCALE GENOMIC DNA]</scope>
    <source>
        <strain evidence="10">SD108</strain>
    </source>
</reference>
<dbReference type="GO" id="GO:0008023">
    <property type="term" value="C:transcription elongation factor complex"/>
    <property type="evidence" value="ECO:0007669"/>
    <property type="project" value="TreeGrafter"/>
</dbReference>
<reference evidence="14" key="3">
    <citation type="journal article" date="2017" name="Genome Announc.">
        <title>Genome sequences of Cyberlindnera fabianii 65, Pichia kudriavzevii 129, and Saccharomyces cerevisiae 131 isolated from fermented masau fruits in Zimbabwe.</title>
        <authorList>
            <person name="van Rijswijck I.M.H."/>
            <person name="Derks M.F.L."/>
            <person name="Abee T."/>
            <person name="de Ridder D."/>
            <person name="Smid E.J."/>
        </authorList>
    </citation>
    <scope>NUCLEOTIDE SEQUENCE [LARGE SCALE GENOMIC DNA]</scope>
    <source>
        <strain evidence="14">129</strain>
    </source>
</reference>
<dbReference type="GO" id="GO:0016887">
    <property type="term" value="F:ATP hydrolysis activity"/>
    <property type="evidence" value="ECO:0007669"/>
    <property type="project" value="EnsemblFungi"/>
</dbReference>
<dbReference type="HOGENOM" id="CLU_040685_0_0_1"/>
<evidence type="ECO:0000256" key="4">
    <source>
        <dbReference type="ARBA" id="ARBA00007573"/>
    </source>
</evidence>
<evidence type="ECO:0000256" key="3">
    <source>
        <dbReference type="ARBA" id="ARBA00005043"/>
    </source>
</evidence>
<dbReference type="EMBL" id="NHMM01000004">
    <property type="protein sequence ID" value="OUT21861.1"/>
    <property type="molecule type" value="Genomic_DNA"/>
</dbReference>
<comment type="similarity">
    <text evidence="4">Belongs to the ELP4 family.</text>
</comment>
<evidence type="ECO:0000313" key="15">
    <source>
        <dbReference type="Proteomes" id="UP000195871"/>
    </source>
</evidence>
<dbReference type="GO" id="GO:0033588">
    <property type="term" value="C:elongator holoenzyme complex"/>
    <property type="evidence" value="ECO:0007669"/>
    <property type="project" value="EnsemblFungi"/>
</dbReference>
<keyword evidence="6" id="KW-0963">Cytoplasm</keyword>
<dbReference type="InterPro" id="IPR027417">
    <property type="entry name" value="P-loop_NTPase"/>
</dbReference>
<sequence>MSFRRRGDVISGRGPVPSNPMLNRVPGARPGSVMPARGVVPNRIIKADTGDRRIPAATEVAAVPSGDFSKNEGFKHPGVKPSSVLSNISCISTGTKDIDTILVHGGLPTNTSLLIEEDGSTDFSGVLIKKFVAEGIVQNRRTGKLINHCIVIGMDSTFGNELPDVYAGNRKERKKKLVKEQEGKLSVSNINAGNELKIAWRYRKDIADATSNMNTAIRELDESKYPEYNHQFDLTTSIRPSPDSSEITYIPLDNYKNVLDSVKRTVERELKNGDKMIRIAVPYMLNPMIYGCDDLIDFDSVAAFIFNLRRIINSHEGRLSMVASMSSELYEDTVLLSKLEELLFDGIIRLVPFPHELNVLMEKVYKTQREKIKQGYVDIYRVPIVSSMGLMEKRLKEYSFKNSKTNFHVEQWSIPVEEEEVDDKSTDF</sequence>
<evidence type="ECO:0000313" key="10">
    <source>
        <dbReference type="EMBL" id="KGK36607.1"/>
    </source>
</evidence>
<keyword evidence="7" id="KW-0819">tRNA processing</keyword>
<dbReference type="VEuPathDB" id="FungiDB:C5L36_0E03960"/>
<organism evidence="10 13">
    <name type="scientific">Pichia kudriavzevii</name>
    <name type="common">Yeast</name>
    <name type="synonym">Issatchenkia orientalis</name>
    <dbReference type="NCBI Taxonomy" id="4909"/>
    <lineage>
        <taxon>Eukaryota</taxon>
        <taxon>Fungi</taxon>
        <taxon>Dikarya</taxon>
        <taxon>Ascomycota</taxon>
        <taxon>Saccharomycotina</taxon>
        <taxon>Pichiomycetes</taxon>
        <taxon>Pichiales</taxon>
        <taxon>Pichiaceae</taxon>
        <taxon>Pichia</taxon>
    </lineage>
</organism>
<dbReference type="Proteomes" id="UP000195871">
    <property type="component" value="Unassembled WGS sequence"/>
</dbReference>
<dbReference type="GO" id="GO:0002098">
    <property type="term" value="P:tRNA wobble uridine modification"/>
    <property type="evidence" value="ECO:0007669"/>
    <property type="project" value="EnsemblFungi"/>
</dbReference>